<dbReference type="Pfam" id="PF01794">
    <property type="entry name" value="Ferric_reduct"/>
    <property type="match status" value="1"/>
</dbReference>
<dbReference type="PANTHER" id="PTHR11972">
    <property type="entry name" value="NADPH OXIDASE"/>
    <property type="match status" value="1"/>
</dbReference>
<dbReference type="GO" id="GO:0005886">
    <property type="term" value="C:plasma membrane"/>
    <property type="evidence" value="ECO:0007669"/>
    <property type="project" value="TreeGrafter"/>
</dbReference>
<keyword evidence="6 11" id="KW-1133">Transmembrane helix</keyword>
<dbReference type="SFLD" id="SFLDG01168">
    <property type="entry name" value="Ferric_reductase_subgroup_(FRE"/>
    <property type="match status" value="1"/>
</dbReference>
<keyword evidence="8" id="KW-0813">Transport</keyword>
<dbReference type="Proteomes" id="UP000191024">
    <property type="component" value="Chromosome G"/>
</dbReference>
<evidence type="ECO:0000256" key="10">
    <source>
        <dbReference type="SAM" id="MobiDB-lite"/>
    </source>
</evidence>
<dbReference type="OrthoDB" id="10006946at2759"/>
<accession>A0A1G4K831</accession>
<evidence type="ECO:0000256" key="9">
    <source>
        <dbReference type="ARBA" id="ARBA00023136"/>
    </source>
</evidence>
<feature type="domain" description="Ferric oxidoreductase" evidence="12">
    <location>
        <begin position="129"/>
        <end position="242"/>
    </location>
</feature>
<evidence type="ECO:0000256" key="5">
    <source>
        <dbReference type="ARBA" id="ARBA00022982"/>
    </source>
</evidence>
<name>A0A1G4K831_9SACH</name>
<feature type="transmembrane region" description="Helical" evidence="11">
    <location>
        <begin position="44"/>
        <end position="65"/>
    </location>
</feature>
<evidence type="ECO:0000256" key="11">
    <source>
        <dbReference type="SAM" id="Phobius"/>
    </source>
</evidence>
<keyword evidence="9 11" id="KW-0472">Membrane</keyword>
<gene>
    <name evidence="13" type="ORF">LAMI_0G02762G</name>
</gene>
<dbReference type="EMBL" id="LT598469">
    <property type="protein sequence ID" value="SCV00080.1"/>
    <property type="molecule type" value="Genomic_DNA"/>
</dbReference>
<reference evidence="13 14" key="1">
    <citation type="submission" date="2016-03" db="EMBL/GenBank/DDBJ databases">
        <authorList>
            <person name="Devillers H."/>
        </authorList>
    </citation>
    <scope>NUCLEOTIDE SEQUENCE [LARGE SCALE GENOMIC DNA]</scope>
    <source>
        <strain evidence="13">CBS 11717</strain>
    </source>
</reference>
<keyword evidence="5" id="KW-0249">Electron transport</keyword>
<feature type="compositionally biased region" description="Polar residues" evidence="10">
    <location>
        <begin position="494"/>
        <end position="516"/>
    </location>
</feature>
<keyword evidence="4" id="KW-0274">FAD</keyword>
<evidence type="ECO:0000256" key="8">
    <source>
        <dbReference type="ARBA" id="ARBA00023065"/>
    </source>
</evidence>
<evidence type="ECO:0000313" key="13">
    <source>
        <dbReference type="EMBL" id="SCV00080.1"/>
    </source>
</evidence>
<feature type="transmembrane region" description="Helical" evidence="11">
    <location>
        <begin position="197"/>
        <end position="215"/>
    </location>
</feature>
<evidence type="ECO:0000256" key="7">
    <source>
        <dbReference type="ARBA" id="ARBA00023002"/>
    </source>
</evidence>
<feature type="transmembrane region" description="Helical" evidence="11">
    <location>
        <begin position="165"/>
        <end position="185"/>
    </location>
</feature>
<keyword evidence="14" id="KW-1185">Reference proteome</keyword>
<dbReference type="PANTHER" id="PTHR11972:SF178">
    <property type="entry name" value="FERRIC REDUCTASE TRANSMEMBRANE COMPONENT 8-RELATED"/>
    <property type="match status" value="1"/>
</dbReference>
<keyword evidence="7" id="KW-0560">Oxidoreductase</keyword>
<evidence type="ECO:0000256" key="4">
    <source>
        <dbReference type="ARBA" id="ARBA00022827"/>
    </source>
</evidence>
<proteinExistence type="predicted"/>
<evidence type="ECO:0000259" key="12">
    <source>
        <dbReference type="Pfam" id="PF01794"/>
    </source>
</evidence>
<protein>
    <submittedName>
        <fullName evidence="13">LAMI_0G02762g1_1</fullName>
    </submittedName>
</protein>
<dbReference type="InterPro" id="IPR050369">
    <property type="entry name" value="RBOH/FRE"/>
</dbReference>
<evidence type="ECO:0000256" key="1">
    <source>
        <dbReference type="ARBA" id="ARBA00004141"/>
    </source>
</evidence>
<comment type="subcellular location">
    <subcellularLocation>
        <location evidence="1">Membrane</location>
        <topology evidence="1">Multi-pass membrane protein</topology>
    </subcellularLocation>
</comment>
<dbReference type="GO" id="GO:0000293">
    <property type="term" value="F:ferric-chelate reductase activity"/>
    <property type="evidence" value="ECO:0007669"/>
    <property type="project" value="TreeGrafter"/>
</dbReference>
<keyword evidence="3 11" id="KW-0812">Transmembrane</keyword>
<evidence type="ECO:0000256" key="2">
    <source>
        <dbReference type="ARBA" id="ARBA00022630"/>
    </source>
</evidence>
<dbReference type="SFLD" id="SFLDF00463">
    <property type="entry name" value="AIM14"/>
    <property type="match status" value="1"/>
</dbReference>
<keyword evidence="2" id="KW-0285">Flavoprotein</keyword>
<evidence type="ECO:0000256" key="6">
    <source>
        <dbReference type="ARBA" id="ARBA00022989"/>
    </source>
</evidence>
<keyword evidence="8" id="KW-0406">Ion transport</keyword>
<dbReference type="GO" id="GO:0033215">
    <property type="term" value="P:reductive iron assimilation"/>
    <property type="evidence" value="ECO:0007669"/>
    <property type="project" value="TreeGrafter"/>
</dbReference>
<sequence>MSLNHLLEQARGPWVWDGLRIDAASEDSDVADRVARRTKIHRSAIGAFWLACIAVCVVVPAWNYLRLQRWVFRLRHYLRHDVLRRYRHIHGSRLYHNQSLKIACFWLAITAFCSLFRADGDLAQITKRLGRIAVALMPPLLFLTLRPSPLPHTLYLTLVPLHKWLSRVVVLISVIHTALYSWYFLETGVFLTKMKKPANYWGVVALTLFLLIAVTSVSQTRRRNYRAFYYVHYLSTVFTVVLLHFHARPPIPYYTAMNATILLAQIVYRVWHTAKTMVSVLQISSTLAIVEFPLKDLVKKPILPSSHIRVSRFNERSIFSRIFHQLVPFQHPYTIASLPTDDTVKLIVRCGKFQLRSGMKLLVTGVFEPRIDFLQVPTKTQLLSSPEVTLRHNSQLRFIVSARRAFMVVGGSAISFGLPLLRILNFNGVTVRLIWVTRDFKDLTLLNHFKNNFDGLEIYITQPVGGEQDLQIDYIDFENNLENNADTRERSPLLGSSRSESKYGTTSTMPTSFENSLENHGKSNEADEIDFTQIYSVGNLRRKTKFDMLSAGAIDSSVFRKPSVVTAPVDQIDSDIEDGEQMANSNTLKIPAGVKVFFGRPNLTNADYQWCLERECIGPSITNDCSYEERFRPGAKDLSHVWVVAAGPHGLVENTKRWATDGGLHFHEESFTL</sequence>
<evidence type="ECO:0000313" key="14">
    <source>
        <dbReference type="Proteomes" id="UP000191024"/>
    </source>
</evidence>
<dbReference type="AlphaFoldDB" id="A0A1G4K831"/>
<feature type="transmembrane region" description="Helical" evidence="11">
    <location>
        <begin position="227"/>
        <end position="245"/>
    </location>
</feature>
<dbReference type="CDD" id="cd06186">
    <property type="entry name" value="NOX_Duox_like_FAD_NADP"/>
    <property type="match status" value="1"/>
</dbReference>
<organism evidence="13 14">
    <name type="scientific">Lachancea mirantina</name>
    <dbReference type="NCBI Taxonomy" id="1230905"/>
    <lineage>
        <taxon>Eukaryota</taxon>
        <taxon>Fungi</taxon>
        <taxon>Dikarya</taxon>
        <taxon>Ascomycota</taxon>
        <taxon>Saccharomycotina</taxon>
        <taxon>Saccharomycetes</taxon>
        <taxon>Saccharomycetales</taxon>
        <taxon>Saccharomycetaceae</taxon>
        <taxon>Lachancea</taxon>
    </lineage>
</organism>
<dbReference type="InterPro" id="IPR013130">
    <property type="entry name" value="Fe3_Rdtase_TM_dom"/>
</dbReference>
<evidence type="ECO:0000256" key="3">
    <source>
        <dbReference type="ARBA" id="ARBA00022692"/>
    </source>
</evidence>
<dbReference type="SFLD" id="SFLDS00052">
    <property type="entry name" value="Ferric_Reductase_Domain"/>
    <property type="match status" value="1"/>
</dbReference>
<feature type="region of interest" description="Disordered" evidence="10">
    <location>
        <begin position="486"/>
        <end position="521"/>
    </location>
</feature>